<dbReference type="GO" id="GO:0008417">
    <property type="term" value="F:fucosyltransferase activity"/>
    <property type="evidence" value="ECO:0007669"/>
    <property type="project" value="InterPro"/>
</dbReference>
<dbReference type="InterPro" id="IPR038577">
    <property type="entry name" value="GT10-like_C_sf"/>
</dbReference>
<evidence type="ECO:0000256" key="2">
    <source>
        <dbReference type="ARBA" id="ARBA00004922"/>
    </source>
</evidence>
<keyword evidence="17" id="KW-1185">Reference proteome</keyword>
<comment type="similarity">
    <text evidence="3 12">Belongs to the glycosyltransferase 10 family.</text>
</comment>
<evidence type="ECO:0000256" key="6">
    <source>
        <dbReference type="ARBA" id="ARBA00022692"/>
    </source>
</evidence>
<name>A0A8J2S0X6_9CRUS</name>
<dbReference type="Proteomes" id="UP000789390">
    <property type="component" value="Unassembled WGS sequence"/>
</dbReference>
<dbReference type="PANTHER" id="PTHR48438:SF1">
    <property type="entry name" value="ALPHA-(1,3)-FUCOSYLTRANSFERASE C-RELATED"/>
    <property type="match status" value="1"/>
</dbReference>
<sequence length="459" mass="52930">MEQFRVELPPTPRRTRLASRAPTSPGFPPLVATFTFIVILSYLVLIQPNPDKSCPSSDEMNRCFSPTKNSRYVEAVCRNLVNYSTKPSATSNTRKGWDKKSPKIVPIREKTILLWTTFFQWEDFRFGLGRESFFAAGCRYTNCMTTTDKSLVNQSDAVIFHPNDFKPTDLPKHRLAHQRYVFLYYEVIAIERDRLYIFSHPMKNYFNWTMTHRRDSDILSTHPYGSVRSKLSSMADMILPRPLRLGEDPPDPRSLFKDSLNAKLIGKKTKQVAWFNSNCVTLGGRENYFREMGQYIRIDIYGACGDMKCGPANQTNCDELLRDYKFYIAAENSICPDYVTEKFYRALLSDVVPIVYGGADYSAYAPPDSYINAADFVSPKALAEYLYVLDTNPALYSKYFDWKKDWEVIRNPTNGWCDLCEKLNDSEQPPKSYEDIGNWYYDKVPCITGASVKKLYGEH</sequence>
<dbReference type="Pfam" id="PF17039">
    <property type="entry name" value="Glyco_tran_10_N"/>
    <property type="match status" value="1"/>
</dbReference>
<evidence type="ECO:0000259" key="15">
    <source>
        <dbReference type="Pfam" id="PF17039"/>
    </source>
</evidence>
<dbReference type="EMBL" id="CAKKLH010000304">
    <property type="protein sequence ID" value="CAH0110647.1"/>
    <property type="molecule type" value="Genomic_DNA"/>
</dbReference>
<evidence type="ECO:0000256" key="7">
    <source>
        <dbReference type="ARBA" id="ARBA00022968"/>
    </source>
</evidence>
<keyword evidence="8" id="KW-1133">Transmembrane helix</keyword>
<evidence type="ECO:0000259" key="14">
    <source>
        <dbReference type="Pfam" id="PF00852"/>
    </source>
</evidence>
<dbReference type="InterPro" id="IPR031481">
    <property type="entry name" value="Glyco_tran_10_N"/>
</dbReference>
<evidence type="ECO:0000256" key="5">
    <source>
        <dbReference type="ARBA" id="ARBA00022679"/>
    </source>
</evidence>
<evidence type="ECO:0000313" key="17">
    <source>
        <dbReference type="Proteomes" id="UP000789390"/>
    </source>
</evidence>
<dbReference type="UniPathway" id="UPA00378"/>
<feature type="domain" description="Fucosyltransferase N-terminal" evidence="15">
    <location>
        <begin position="109"/>
        <end position="220"/>
    </location>
</feature>
<accession>A0A8J2S0X6</accession>
<evidence type="ECO:0000256" key="11">
    <source>
        <dbReference type="ARBA" id="ARBA00023180"/>
    </source>
</evidence>
<evidence type="ECO:0000256" key="8">
    <source>
        <dbReference type="ARBA" id="ARBA00022989"/>
    </source>
</evidence>
<gene>
    <name evidence="16" type="ORF">DGAL_LOCUS14238</name>
</gene>
<keyword evidence="9 12" id="KW-0333">Golgi apparatus</keyword>
<dbReference type="SUPFAM" id="SSF53756">
    <property type="entry name" value="UDP-Glycosyltransferase/glycogen phosphorylase"/>
    <property type="match status" value="1"/>
</dbReference>
<feature type="region of interest" description="Disordered" evidence="13">
    <location>
        <begin position="1"/>
        <end position="22"/>
    </location>
</feature>
<dbReference type="PANTHER" id="PTHR48438">
    <property type="entry name" value="ALPHA-(1,3)-FUCOSYLTRANSFERASE C-RELATED"/>
    <property type="match status" value="1"/>
</dbReference>
<dbReference type="Gene3D" id="3.40.50.11660">
    <property type="entry name" value="Glycosyl transferase family 10, C-terminal domain"/>
    <property type="match status" value="1"/>
</dbReference>
<evidence type="ECO:0000256" key="1">
    <source>
        <dbReference type="ARBA" id="ARBA00004447"/>
    </source>
</evidence>
<proteinExistence type="inferred from homology"/>
<comment type="caution">
    <text evidence="16">The sequence shown here is derived from an EMBL/GenBank/DDBJ whole genome shotgun (WGS) entry which is preliminary data.</text>
</comment>
<evidence type="ECO:0000313" key="16">
    <source>
        <dbReference type="EMBL" id="CAH0110647.1"/>
    </source>
</evidence>
<evidence type="ECO:0000256" key="13">
    <source>
        <dbReference type="SAM" id="MobiDB-lite"/>
    </source>
</evidence>
<keyword evidence="11" id="KW-0325">Glycoprotein</keyword>
<evidence type="ECO:0000256" key="12">
    <source>
        <dbReference type="RuleBase" id="RU003832"/>
    </source>
</evidence>
<dbReference type="Pfam" id="PF00852">
    <property type="entry name" value="Glyco_transf_10"/>
    <property type="match status" value="1"/>
</dbReference>
<evidence type="ECO:0000256" key="4">
    <source>
        <dbReference type="ARBA" id="ARBA00022676"/>
    </source>
</evidence>
<comment type="subcellular location">
    <subcellularLocation>
        <location evidence="1 12">Golgi apparatus</location>
        <location evidence="1 12">Golgi stack membrane</location>
        <topology evidence="1 12">Single-pass type II membrane protein</topology>
    </subcellularLocation>
</comment>
<evidence type="ECO:0000256" key="3">
    <source>
        <dbReference type="ARBA" id="ARBA00008919"/>
    </source>
</evidence>
<keyword evidence="10" id="KW-0472">Membrane</keyword>
<protein>
    <recommendedName>
        <fullName evidence="12">Fucosyltransferase</fullName>
        <ecNumber evidence="12">2.4.1.-</ecNumber>
    </recommendedName>
</protein>
<keyword evidence="4 12" id="KW-0328">Glycosyltransferase</keyword>
<feature type="domain" description="Fucosyltransferase C-terminal" evidence="14">
    <location>
        <begin position="267"/>
        <end position="439"/>
    </location>
</feature>
<keyword evidence="5 12" id="KW-0808">Transferase</keyword>
<dbReference type="FunFam" id="3.40.50.11660:FF:000012">
    <property type="entry name" value="Uncharacterized protein"/>
    <property type="match status" value="1"/>
</dbReference>
<dbReference type="EC" id="2.4.1.-" evidence="12"/>
<dbReference type="AlphaFoldDB" id="A0A8J2S0X6"/>
<evidence type="ECO:0000256" key="9">
    <source>
        <dbReference type="ARBA" id="ARBA00023034"/>
    </source>
</evidence>
<comment type="pathway">
    <text evidence="2">Protein modification; protein glycosylation.</text>
</comment>
<keyword evidence="7" id="KW-0735">Signal-anchor</keyword>
<evidence type="ECO:0000256" key="10">
    <source>
        <dbReference type="ARBA" id="ARBA00023136"/>
    </source>
</evidence>
<dbReference type="InterPro" id="IPR001503">
    <property type="entry name" value="Glyco_trans_10"/>
</dbReference>
<reference evidence="16" key="1">
    <citation type="submission" date="2021-11" db="EMBL/GenBank/DDBJ databases">
        <authorList>
            <person name="Schell T."/>
        </authorList>
    </citation>
    <scope>NUCLEOTIDE SEQUENCE</scope>
    <source>
        <strain evidence="16">M5</strain>
    </source>
</reference>
<dbReference type="OrthoDB" id="427096at2759"/>
<dbReference type="GO" id="GO:0032580">
    <property type="term" value="C:Golgi cisterna membrane"/>
    <property type="evidence" value="ECO:0007669"/>
    <property type="project" value="UniProtKB-SubCell"/>
</dbReference>
<organism evidence="16 17">
    <name type="scientific">Daphnia galeata</name>
    <dbReference type="NCBI Taxonomy" id="27404"/>
    <lineage>
        <taxon>Eukaryota</taxon>
        <taxon>Metazoa</taxon>
        <taxon>Ecdysozoa</taxon>
        <taxon>Arthropoda</taxon>
        <taxon>Crustacea</taxon>
        <taxon>Branchiopoda</taxon>
        <taxon>Diplostraca</taxon>
        <taxon>Cladocera</taxon>
        <taxon>Anomopoda</taxon>
        <taxon>Daphniidae</taxon>
        <taxon>Daphnia</taxon>
    </lineage>
</organism>
<keyword evidence="6 12" id="KW-0812">Transmembrane</keyword>
<dbReference type="InterPro" id="IPR055270">
    <property type="entry name" value="Glyco_tran_10_C"/>
</dbReference>